<sequence>MKSLFMLPILISLLALSACATQTTKTLYYTLPIVKATAMEPQPTKQLILAPIELADFLQQPGIVLQLDDISIHAAQHHQWADSLSSQLKRSLRDHLQAESTQYRVMSSTIAAKSASAYILQIAFDQFQGRFDGQAVVSGQWQLLTSQGELVKMERFTLTEALPAEGYPALVRTLASTIETLSSS</sequence>
<dbReference type="EMBL" id="LAZR01015367">
    <property type="protein sequence ID" value="KKM13500.1"/>
    <property type="molecule type" value="Genomic_DNA"/>
</dbReference>
<dbReference type="SUPFAM" id="SSF159594">
    <property type="entry name" value="XCC0632-like"/>
    <property type="match status" value="1"/>
</dbReference>
<comment type="caution">
    <text evidence="2">The sequence shown here is derived from an EMBL/GenBank/DDBJ whole genome shotgun (WGS) entry which is preliminary data.</text>
</comment>
<protein>
    <recommendedName>
        <fullName evidence="1">ABC-type transport auxiliary lipoprotein component domain-containing protein</fullName>
    </recommendedName>
</protein>
<evidence type="ECO:0000259" key="1">
    <source>
        <dbReference type="Pfam" id="PF03886"/>
    </source>
</evidence>
<dbReference type="PROSITE" id="PS51257">
    <property type="entry name" value="PROKAR_LIPOPROTEIN"/>
    <property type="match status" value="1"/>
</dbReference>
<evidence type="ECO:0000313" key="2">
    <source>
        <dbReference type="EMBL" id="KKM13500.1"/>
    </source>
</evidence>
<feature type="non-terminal residue" evidence="2">
    <location>
        <position position="184"/>
    </location>
</feature>
<accession>A0A0F9KDW8</accession>
<dbReference type="InterPro" id="IPR005586">
    <property type="entry name" value="ABC_trans_aux"/>
</dbReference>
<gene>
    <name evidence="2" type="ORF">LCGC14_1715630</name>
</gene>
<dbReference type="Gene3D" id="3.40.50.10610">
    <property type="entry name" value="ABC-type transport auxiliary lipoprotein component"/>
    <property type="match status" value="1"/>
</dbReference>
<dbReference type="Pfam" id="PF03886">
    <property type="entry name" value="ABC_trans_aux"/>
    <property type="match status" value="1"/>
</dbReference>
<proteinExistence type="predicted"/>
<dbReference type="AlphaFoldDB" id="A0A0F9KDW8"/>
<name>A0A0F9KDW8_9ZZZZ</name>
<reference evidence="2" key="1">
    <citation type="journal article" date="2015" name="Nature">
        <title>Complex archaea that bridge the gap between prokaryotes and eukaryotes.</title>
        <authorList>
            <person name="Spang A."/>
            <person name="Saw J.H."/>
            <person name="Jorgensen S.L."/>
            <person name="Zaremba-Niedzwiedzka K."/>
            <person name="Martijn J."/>
            <person name="Lind A.E."/>
            <person name="van Eijk R."/>
            <person name="Schleper C."/>
            <person name="Guy L."/>
            <person name="Ettema T.J."/>
        </authorList>
    </citation>
    <scope>NUCLEOTIDE SEQUENCE</scope>
</reference>
<feature type="domain" description="ABC-type transport auxiliary lipoprotein component" evidence="1">
    <location>
        <begin position="29"/>
        <end position="182"/>
    </location>
</feature>
<organism evidence="2">
    <name type="scientific">marine sediment metagenome</name>
    <dbReference type="NCBI Taxonomy" id="412755"/>
    <lineage>
        <taxon>unclassified sequences</taxon>
        <taxon>metagenomes</taxon>
        <taxon>ecological metagenomes</taxon>
    </lineage>
</organism>